<proteinExistence type="predicted"/>
<accession>A0A418MMN8</accession>
<reference evidence="2 3" key="1">
    <citation type="submission" date="2018-08" db="EMBL/GenBank/DDBJ databases">
        <title>Jishengella sp. nov., isolated from a root of Azadirachta indica A. Juss. var. siamensis Valenton.</title>
        <authorList>
            <person name="Kuncharoen N."/>
            <person name="Tanasupawat S."/>
            <person name="Kudo T."/>
            <person name="Ohkuma M."/>
        </authorList>
    </citation>
    <scope>NUCLEOTIDE SEQUENCE [LARGE SCALE GENOMIC DNA]</scope>
    <source>
        <strain evidence="2 3">AZ1-13</strain>
    </source>
</reference>
<evidence type="ECO:0008006" key="4">
    <source>
        <dbReference type="Google" id="ProtNLM"/>
    </source>
</evidence>
<name>A0A418MMN8_9ACTN</name>
<evidence type="ECO:0000313" key="3">
    <source>
        <dbReference type="Proteomes" id="UP000283832"/>
    </source>
</evidence>
<gene>
    <name evidence="2" type="ORF">D2L64_26580</name>
</gene>
<evidence type="ECO:0000313" key="2">
    <source>
        <dbReference type="EMBL" id="RIV29840.1"/>
    </source>
</evidence>
<dbReference type="AlphaFoldDB" id="A0A418MMN8"/>
<keyword evidence="3" id="KW-1185">Reference proteome</keyword>
<comment type="caution">
    <text evidence="2">The sequence shown here is derived from an EMBL/GenBank/DDBJ whole genome shotgun (WGS) entry which is preliminary data.</text>
</comment>
<feature type="region of interest" description="Disordered" evidence="1">
    <location>
        <begin position="51"/>
        <end position="70"/>
    </location>
</feature>
<organism evidence="2 3">
    <name type="scientific">Micromonospora radicis</name>
    <dbReference type="NCBI Taxonomy" id="1894971"/>
    <lineage>
        <taxon>Bacteria</taxon>
        <taxon>Bacillati</taxon>
        <taxon>Actinomycetota</taxon>
        <taxon>Actinomycetes</taxon>
        <taxon>Micromonosporales</taxon>
        <taxon>Micromonosporaceae</taxon>
        <taxon>Micromonospora</taxon>
    </lineage>
</organism>
<feature type="compositionally biased region" description="Pro residues" evidence="1">
    <location>
        <begin position="54"/>
        <end position="69"/>
    </location>
</feature>
<evidence type="ECO:0000256" key="1">
    <source>
        <dbReference type="SAM" id="MobiDB-lite"/>
    </source>
</evidence>
<dbReference type="EMBL" id="QXEC01000050">
    <property type="protein sequence ID" value="RIV29840.1"/>
    <property type="molecule type" value="Genomic_DNA"/>
</dbReference>
<dbReference type="Proteomes" id="UP000283832">
    <property type="component" value="Unassembled WGS sequence"/>
</dbReference>
<protein>
    <recommendedName>
        <fullName evidence="4">PE-PGRS family protein</fullName>
    </recommendedName>
</protein>
<feature type="region of interest" description="Disordered" evidence="1">
    <location>
        <begin position="233"/>
        <end position="259"/>
    </location>
</feature>
<sequence length="343" mass="40697">MDEESLAAWRHAAKVAKLRLLRAGPHRLRSWSFPGGMSLLLVEVDRRGVESPALAPPDQPTRQWVPPPRPRPRTQEFLGRIVPVPSTVRRPHPIVQDLTEALDFPERMIYQHRPYLMPNKRRPVQRMRQIWQAIITEAEFRGYETLFRHNRRDHYDSGQLILRIDRDEFPLQLYGERGKPLQLTIKDVHPARRRGYDTWTDTADKPLHRQLGEIFTHIERWADLLIARREAEERREQERRRERQRREDEAQRQFTEDHRRKTIQARIGERQFADDARAYAAALAAVADDLEPDRAQEVRAWATWILQHADQVDPRLSREGMPKTPKPERDDLLPYLTAGHWHY</sequence>